<dbReference type="InterPro" id="IPR042099">
    <property type="entry name" value="ANL_N_sf"/>
</dbReference>
<dbReference type="GO" id="GO:0005783">
    <property type="term" value="C:endoplasmic reticulum"/>
    <property type="evidence" value="ECO:0007669"/>
    <property type="project" value="TreeGrafter"/>
</dbReference>
<dbReference type="PANTHER" id="PTHR43272">
    <property type="entry name" value="LONG-CHAIN-FATTY-ACID--COA LIGASE"/>
    <property type="match status" value="1"/>
</dbReference>
<proteinExistence type="predicted"/>
<dbReference type="EMBL" id="CP138895">
    <property type="protein sequence ID" value="WPK24703.1"/>
    <property type="molecule type" value="Genomic_DNA"/>
</dbReference>
<dbReference type="GO" id="GO:0005524">
    <property type="term" value="F:ATP binding"/>
    <property type="evidence" value="ECO:0007669"/>
    <property type="project" value="UniProtKB-KW"/>
</dbReference>
<dbReference type="GO" id="GO:0016020">
    <property type="term" value="C:membrane"/>
    <property type="evidence" value="ECO:0007669"/>
    <property type="project" value="TreeGrafter"/>
</dbReference>
<sequence length="720" mass="80285">MVPFINQDPKEILELIQSQYPLQTTDHYTAIPLDGTKKNGYSPIYRNSRAVKGLVSVPHPAVRTVKDIFDLTTKVYPKSPCLGVKRKDAKGDYLPYKYDTYEEISQKAVNFGSGLFFVLENSPFLTNSSCHAKISKHKRVVEKNEMSFILTLYSHNTQEWCITDLACAFNSVTTTSLYDTLGPESSEYILALTESPVIVCTKEKVSGLIQSKKENKSLSNLILIVTMEPLTHVDSELVSLAAKENITLHSFEKVSELGALSPNDPVSPSPETVYTISFTSGTTLKPKGVVLTHGNAVCSSAALMSIHNGVRHGRSYCFLPLAHIYSRMMLAFSYLMTFSVAMPRSASPLTLMDDVKEIQPNDLALVPRVYTRLESAIRVATVENKQKPFMAKLFKHAIDKKIQLMLERDGATGANLFSDMFAGLLRKKMGFNNLLVFGSGSAPLAPDTIKFLKAALNVGINQGYGLTESFGGICGSRALEAKPGSCGPIAVTCEAKLKELPLMNYFVDDAQGPAGELMLRGPQIFREYFKNPTETAKAVDEDGWFSTGDVARINSEGLIFIIDRIKNFFKLSQGEYITPEKIENVYLSRFPLLTQCFVHGDSYHSHLVGVVGIEYERVLPWLQSRFRKSPPNTRKFIEIMNQREVKKLFLEEMNIATKSVLQGFERLHNIKIAIEPLKADNGVLTPTMKLKREIATRVFAKDMQVLYQEGSLIRNVSTKL</sequence>
<evidence type="ECO:0000313" key="5">
    <source>
        <dbReference type="Proteomes" id="UP001338582"/>
    </source>
</evidence>
<accession>A0AAX4H8A0</accession>
<organism evidence="4 5">
    <name type="scientific">Australozyma saopauloensis</name>
    <dbReference type="NCBI Taxonomy" id="291208"/>
    <lineage>
        <taxon>Eukaryota</taxon>
        <taxon>Fungi</taxon>
        <taxon>Dikarya</taxon>
        <taxon>Ascomycota</taxon>
        <taxon>Saccharomycotina</taxon>
        <taxon>Pichiomycetes</taxon>
        <taxon>Metschnikowiaceae</taxon>
        <taxon>Australozyma</taxon>
    </lineage>
</organism>
<name>A0AAX4H8A0_9ASCO</name>
<dbReference type="Gene3D" id="3.40.50.12780">
    <property type="entry name" value="N-terminal domain of ligase-like"/>
    <property type="match status" value="1"/>
</dbReference>
<gene>
    <name evidence="4" type="ORF">PUMCH_001986</name>
</gene>
<dbReference type="RefSeq" id="XP_062877086.1">
    <property type="nucleotide sequence ID" value="XM_063021016.1"/>
</dbReference>
<protein>
    <recommendedName>
        <fullName evidence="3">AMP-dependent synthetase/ligase domain-containing protein</fullName>
    </recommendedName>
</protein>
<dbReference type="GeneID" id="88173051"/>
<evidence type="ECO:0000313" key="4">
    <source>
        <dbReference type="EMBL" id="WPK24703.1"/>
    </source>
</evidence>
<dbReference type="Pfam" id="PF00501">
    <property type="entry name" value="AMP-binding"/>
    <property type="match status" value="1"/>
</dbReference>
<keyword evidence="2" id="KW-0067">ATP-binding</keyword>
<evidence type="ECO:0000256" key="2">
    <source>
        <dbReference type="ARBA" id="ARBA00022840"/>
    </source>
</evidence>
<evidence type="ECO:0000256" key="1">
    <source>
        <dbReference type="ARBA" id="ARBA00022741"/>
    </source>
</evidence>
<dbReference type="InterPro" id="IPR000873">
    <property type="entry name" value="AMP-dep_synth/lig_dom"/>
</dbReference>
<dbReference type="SUPFAM" id="SSF56801">
    <property type="entry name" value="Acetyl-CoA synthetase-like"/>
    <property type="match status" value="1"/>
</dbReference>
<keyword evidence="5" id="KW-1185">Reference proteome</keyword>
<reference evidence="4 5" key="1">
    <citation type="submission" date="2023-10" db="EMBL/GenBank/DDBJ databases">
        <title>Draft Genome Sequence of Candida saopaulonensis from a very Premature Infant with Sepsis.</title>
        <authorList>
            <person name="Ning Y."/>
            <person name="Dai R."/>
            <person name="Xiao M."/>
            <person name="Xu Y."/>
            <person name="Yan Q."/>
            <person name="Zhang L."/>
        </authorList>
    </citation>
    <scope>NUCLEOTIDE SEQUENCE [LARGE SCALE GENOMIC DNA]</scope>
    <source>
        <strain evidence="4 5">19XY460</strain>
    </source>
</reference>
<dbReference type="Proteomes" id="UP001338582">
    <property type="component" value="Chromosome 2"/>
</dbReference>
<keyword evidence="1" id="KW-0547">Nucleotide-binding</keyword>
<dbReference type="GO" id="GO:0004467">
    <property type="term" value="F:long-chain fatty acid-CoA ligase activity"/>
    <property type="evidence" value="ECO:0007669"/>
    <property type="project" value="TreeGrafter"/>
</dbReference>
<feature type="domain" description="AMP-dependent synthetase/ligase" evidence="3">
    <location>
        <begin position="152"/>
        <end position="529"/>
    </location>
</feature>
<dbReference type="KEGG" id="asau:88173051"/>
<evidence type="ECO:0000259" key="3">
    <source>
        <dbReference type="Pfam" id="PF00501"/>
    </source>
</evidence>
<dbReference type="AlphaFoldDB" id="A0AAX4H8A0"/>
<dbReference type="PANTHER" id="PTHR43272:SF33">
    <property type="entry name" value="AMP-BINDING DOMAIN-CONTAINING PROTEIN-RELATED"/>
    <property type="match status" value="1"/>
</dbReference>